<dbReference type="InterPro" id="IPR055172">
    <property type="entry name" value="HTH_RsaL-like"/>
</dbReference>
<gene>
    <name evidence="3" type="ORF">IP92_03224</name>
</gene>
<evidence type="ECO:0000313" key="3">
    <source>
        <dbReference type="EMBL" id="TWI45797.1"/>
    </source>
</evidence>
<dbReference type="Proteomes" id="UP000315112">
    <property type="component" value="Unassembled WGS sequence"/>
</dbReference>
<organism evidence="3 4">
    <name type="scientific">Pseudoduganella flava</name>
    <dbReference type="NCBI Taxonomy" id="871742"/>
    <lineage>
        <taxon>Bacteria</taxon>
        <taxon>Pseudomonadati</taxon>
        <taxon>Pseudomonadota</taxon>
        <taxon>Betaproteobacteria</taxon>
        <taxon>Burkholderiales</taxon>
        <taxon>Oxalobacteraceae</taxon>
        <taxon>Telluria group</taxon>
        <taxon>Pseudoduganella</taxon>
    </lineage>
</organism>
<evidence type="ECO:0000313" key="4">
    <source>
        <dbReference type="Proteomes" id="UP000315112"/>
    </source>
</evidence>
<evidence type="ECO:0000259" key="2">
    <source>
        <dbReference type="Pfam" id="PF22495"/>
    </source>
</evidence>
<dbReference type="Pfam" id="PF22495">
    <property type="entry name" value="HTH_92"/>
    <property type="match status" value="1"/>
</dbReference>
<reference evidence="3 4" key="1">
    <citation type="journal article" date="2015" name="Stand. Genomic Sci.">
        <title>Genomic Encyclopedia of Bacterial and Archaeal Type Strains, Phase III: the genomes of soil and plant-associated and newly described type strains.</title>
        <authorList>
            <person name="Whitman W.B."/>
            <person name="Woyke T."/>
            <person name="Klenk H.P."/>
            <person name="Zhou Y."/>
            <person name="Lilburn T.G."/>
            <person name="Beck B.J."/>
            <person name="De Vos P."/>
            <person name="Vandamme P."/>
            <person name="Eisen J.A."/>
            <person name="Garrity G."/>
            <person name="Hugenholtz P."/>
            <person name="Kyrpides N.C."/>
        </authorList>
    </citation>
    <scope>NUCLEOTIDE SEQUENCE [LARGE SCALE GENOMIC DNA]</scope>
    <source>
        <strain evidence="3 4">CGMCC 1.10685</strain>
    </source>
</reference>
<accession>A0A562PMZ8</accession>
<protein>
    <recommendedName>
        <fullName evidence="2">RsaL-like HTH domain-containing protein</fullName>
    </recommendedName>
</protein>
<name>A0A562PMZ8_9BURK</name>
<dbReference type="RefSeq" id="WP_199271793.1">
    <property type="nucleotide sequence ID" value="NZ_CP046904.1"/>
</dbReference>
<feature type="domain" description="RsaL-like HTH" evidence="2">
    <location>
        <begin position="28"/>
        <end position="72"/>
    </location>
</feature>
<proteinExistence type="predicted"/>
<sequence>MNDEVFAGRAAAAPAQHWLTPQDKQLMRDLRYILRENQTEFWNRFGVTQSSGSRFERGMPIPLPVLLLIRLYLLRVVSDADLAQARVPAPAPAPPHDGGPLHALRDAVSPAG</sequence>
<dbReference type="EMBL" id="VLKW01000006">
    <property type="protein sequence ID" value="TWI45797.1"/>
    <property type="molecule type" value="Genomic_DNA"/>
</dbReference>
<evidence type="ECO:0000256" key="1">
    <source>
        <dbReference type="SAM" id="MobiDB-lite"/>
    </source>
</evidence>
<comment type="caution">
    <text evidence="3">The sequence shown here is derived from an EMBL/GenBank/DDBJ whole genome shotgun (WGS) entry which is preliminary data.</text>
</comment>
<feature type="region of interest" description="Disordered" evidence="1">
    <location>
        <begin position="87"/>
        <end position="112"/>
    </location>
</feature>
<dbReference type="AlphaFoldDB" id="A0A562PMZ8"/>